<dbReference type="AlphaFoldDB" id="A0A7S0B6G8"/>
<sequence length="282" mass="31380">MLDFGSNPFLATAPHNIFLRRDGCKPHMREDFTTSIAQKLACELEGTALCWTRLEQWRTETRYALGHRYKTTKGMSSTNEALDPTNRDPNYLCVEELPTNPWFCGLMEWAERCRKDCHHCQLHVDVHGCQNPPGYPTHLVIGLGAMRRQAEELPPGPRHQAAMEEVAALAAALREALGPALAQSTGLEPDQVVTVTGAGPEAGCDPAEDFLTGVKEEPCRRTLTQQSVQHVGISHALQLEISMHLRQILVKEPAAIGQLARTLRTCWKQSLNPKPTRKIGYT</sequence>
<protein>
    <submittedName>
        <fullName evidence="1">Uncharacterized protein</fullName>
    </submittedName>
</protein>
<gene>
    <name evidence="1" type="ORF">PBAH0796_LOCUS28313</name>
</gene>
<accession>A0A7S0B6G8</accession>
<evidence type="ECO:0000313" key="1">
    <source>
        <dbReference type="EMBL" id="CAD8384625.1"/>
    </source>
</evidence>
<name>A0A7S0B6G8_9DINO</name>
<proteinExistence type="predicted"/>
<dbReference type="EMBL" id="HBEG01046575">
    <property type="protein sequence ID" value="CAD8384625.1"/>
    <property type="molecule type" value="Transcribed_RNA"/>
</dbReference>
<reference evidence="1" key="1">
    <citation type="submission" date="2021-01" db="EMBL/GenBank/DDBJ databases">
        <authorList>
            <person name="Corre E."/>
            <person name="Pelletier E."/>
            <person name="Niang G."/>
            <person name="Scheremetjew M."/>
            <person name="Finn R."/>
            <person name="Kale V."/>
            <person name="Holt S."/>
            <person name="Cochrane G."/>
            <person name="Meng A."/>
            <person name="Brown T."/>
            <person name="Cohen L."/>
        </authorList>
    </citation>
    <scope>NUCLEOTIDE SEQUENCE</scope>
    <source>
        <strain evidence="1">Pbaha01</strain>
    </source>
</reference>
<organism evidence="1">
    <name type="scientific">Pyrodinium bahamense</name>
    <dbReference type="NCBI Taxonomy" id="73915"/>
    <lineage>
        <taxon>Eukaryota</taxon>
        <taxon>Sar</taxon>
        <taxon>Alveolata</taxon>
        <taxon>Dinophyceae</taxon>
        <taxon>Gonyaulacales</taxon>
        <taxon>Pyrocystaceae</taxon>
        <taxon>Pyrodinium</taxon>
    </lineage>
</organism>